<gene>
    <name evidence="1" type="ORF">RaK2_00271</name>
</gene>
<evidence type="ECO:0000313" key="1">
    <source>
        <dbReference type="EMBL" id="AFA44544.1"/>
    </source>
</evidence>
<reference evidence="1 2" key="1">
    <citation type="journal article" date="2012" name="J. Virol.">
        <title>Genome of Klebsiella sp.-Infecting Bacteriophage vB_KleM_RaK2.</title>
        <authorList>
            <person name="Simoliunas E."/>
            <person name="Kaliniene L."/>
            <person name="Truncaite L."/>
            <person name="Klausa V."/>
            <person name="Zajanckauskaite A."/>
            <person name="Meskys R."/>
        </authorList>
    </citation>
    <scope>NUCLEOTIDE SEQUENCE [LARGE SCALE GENOMIC DNA]</scope>
</reference>
<dbReference type="RefSeq" id="YP_007007426.1">
    <property type="nucleotide sequence ID" value="NC_019526.1"/>
</dbReference>
<dbReference type="EMBL" id="JQ513383">
    <property type="protein sequence ID" value="AFA44544.1"/>
    <property type="molecule type" value="Genomic_DNA"/>
</dbReference>
<name>H6X478_9CAUD</name>
<evidence type="ECO:0000313" key="2">
    <source>
        <dbReference type="Proteomes" id="UP000007524"/>
    </source>
</evidence>
<dbReference type="Proteomes" id="UP000007524">
    <property type="component" value="Segment"/>
</dbReference>
<sequence>MKTVTIKEIQNNWQDLIEFKYNFEEYKKDTAARNALNSAFGCKLKAAFCTVYPAVTVDKTGIDFGAARIIFITEKGDVRMISSSEWGGISTKLN</sequence>
<accession>H6X478</accession>
<protein>
    <submittedName>
        <fullName evidence="1">Uncharacterized protein</fullName>
    </submittedName>
</protein>
<keyword evidence="2" id="KW-1185">Reference proteome</keyword>
<dbReference type="GeneID" id="14012859"/>
<organism evidence="1 2">
    <name type="scientific">Klebsiella phage vB_KleM_RaK2</name>
    <dbReference type="NCBI Taxonomy" id="1147094"/>
    <lineage>
        <taxon>Viruses</taxon>
        <taxon>Duplodnaviria</taxon>
        <taxon>Heunggongvirae</taxon>
        <taxon>Uroviricota</taxon>
        <taxon>Caudoviricetes</taxon>
        <taxon>Alcyoneusvirus</taxon>
        <taxon>Alcyoneusvirus RaK2</taxon>
    </lineage>
</organism>
<proteinExistence type="predicted"/>
<dbReference type="KEGG" id="vg:14012859"/>